<dbReference type="OrthoDB" id="3244185at2759"/>
<name>A0A0D7AL93_9AGAR</name>
<gene>
    <name evidence="1" type="ORF">FISHEDRAFT_10076</name>
</gene>
<accession>A0A0D7AL93</accession>
<sequence length="125" mass="14215">QNPMGSSIFIAKYAPYPHRLLTTIQSKHFCPTFSVALKMYLNSLMSHPSRHHATIQQYPIPFNQLEVFTSFKLQFPKIGDEDNIAQEIIKARPQKDKTPAQFDTVLIYKDADQAASTGLEGMLFI</sequence>
<keyword evidence="2" id="KW-1185">Reference proteome</keyword>
<protein>
    <submittedName>
        <fullName evidence="1">Uncharacterized protein</fullName>
    </submittedName>
</protein>
<dbReference type="AlphaFoldDB" id="A0A0D7AL93"/>
<feature type="non-terminal residue" evidence="1">
    <location>
        <position position="125"/>
    </location>
</feature>
<evidence type="ECO:0000313" key="2">
    <source>
        <dbReference type="Proteomes" id="UP000054144"/>
    </source>
</evidence>
<organism evidence="1 2">
    <name type="scientific">Fistulina hepatica ATCC 64428</name>
    <dbReference type="NCBI Taxonomy" id="1128425"/>
    <lineage>
        <taxon>Eukaryota</taxon>
        <taxon>Fungi</taxon>
        <taxon>Dikarya</taxon>
        <taxon>Basidiomycota</taxon>
        <taxon>Agaricomycotina</taxon>
        <taxon>Agaricomycetes</taxon>
        <taxon>Agaricomycetidae</taxon>
        <taxon>Agaricales</taxon>
        <taxon>Fistulinaceae</taxon>
        <taxon>Fistulina</taxon>
    </lineage>
</organism>
<reference evidence="1 2" key="1">
    <citation type="journal article" date="2015" name="Fungal Genet. Biol.">
        <title>Evolution of novel wood decay mechanisms in Agaricales revealed by the genome sequences of Fistulina hepatica and Cylindrobasidium torrendii.</title>
        <authorList>
            <person name="Floudas D."/>
            <person name="Held B.W."/>
            <person name="Riley R."/>
            <person name="Nagy L.G."/>
            <person name="Koehler G."/>
            <person name="Ransdell A.S."/>
            <person name="Younus H."/>
            <person name="Chow J."/>
            <person name="Chiniquy J."/>
            <person name="Lipzen A."/>
            <person name="Tritt A."/>
            <person name="Sun H."/>
            <person name="Haridas S."/>
            <person name="LaButti K."/>
            <person name="Ohm R.A."/>
            <person name="Kues U."/>
            <person name="Blanchette R.A."/>
            <person name="Grigoriev I.V."/>
            <person name="Minto R.E."/>
            <person name="Hibbett D.S."/>
        </authorList>
    </citation>
    <scope>NUCLEOTIDE SEQUENCE [LARGE SCALE GENOMIC DNA]</scope>
    <source>
        <strain evidence="1 2">ATCC 64428</strain>
    </source>
</reference>
<dbReference type="EMBL" id="KN881642">
    <property type="protein sequence ID" value="KIY52524.1"/>
    <property type="molecule type" value="Genomic_DNA"/>
</dbReference>
<proteinExistence type="predicted"/>
<feature type="non-terminal residue" evidence="1">
    <location>
        <position position="1"/>
    </location>
</feature>
<dbReference type="Proteomes" id="UP000054144">
    <property type="component" value="Unassembled WGS sequence"/>
</dbReference>
<evidence type="ECO:0000313" key="1">
    <source>
        <dbReference type="EMBL" id="KIY52524.1"/>
    </source>
</evidence>